<dbReference type="InterPro" id="IPR008183">
    <property type="entry name" value="Aldose_1/G6P_1-epimerase"/>
</dbReference>
<proteinExistence type="inferred from homology"/>
<sequence length="330" mass="37229">MELRIFELKSPKLKIEILNLGGIIRKIETPDKNGIFENVVLGYENIEEYYKNPDYLGSLIGRTSGRIQNGEFILNDRKYTLAKNDGNNNLHGGSKGFNKVFWEVLSYTESGILLSYTSGDGEEGYPGTAEIEVEYRIENEDELVVEYKAVSDKDTLLDLTQHSYFNLSGNYKRTSLEHDLKIPSDSFVEIDESGMITDVIKNVKGSPFDFNTIKNIGKNIDPEDKQIQNASGAYDHAFILNNSQNIELYDKISGRKMTVNTDAPAVIFYNSTKMGENMLLTGGINSRRFLGACLETQHIPNAVNFSGFKVPVLKKNDTYRSKTVFKFSIM</sequence>
<keyword evidence="10" id="KW-1185">Reference proteome</keyword>
<dbReference type="Proteomes" id="UP000000845">
    <property type="component" value="Chromosome"/>
</dbReference>
<dbReference type="GO" id="GO:0006006">
    <property type="term" value="P:glucose metabolic process"/>
    <property type="evidence" value="ECO:0007669"/>
    <property type="project" value="TreeGrafter"/>
</dbReference>
<dbReference type="GO" id="GO:0004034">
    <property type="term" value="F:aldose 1-epimerase activity"/>
    <property type="evidence" value="ECO:0007669"/>
    <property type="project" value="UniProtKB-EC"/>
</dbReference>
<gene>
    <name evidence="9" type="ordered locus">Sterm_0577</name>
</gene>
<dbReference type="GO" id="GO:0005737">
    <property type="term" value="C:cytoplasm"/>
    <property type="evidence" value="ECO:0007669"/>
    <property type="project" value="TreeGrafter"/>
</dbReference>
<dbReference type="UniPathway" id="UPA00242"/>
<evidence type="ECO:0000256" key="6">
    <source>
        <dbReference type="PIRSR" id="PIRSR005096-1"/>
    </source>
</evidence>
<dbReference type="SUPFAM" id="SSF74650">
    <property type="entry name" value="Galactose mutarotase-like"/>
    <property type="match status" value="1"/>
</dbReference>
<evidence type="ECO:0000313" key="9">
    <source>
        <dbReference type="EMBL" id="ACZ07450.1"/>
    </source>
</evidence>
<reference evidence="9 10" key="2">
    <citation type="journal article" date="2010" name="Stand. Genomic Sci.">
        <title>Complete genome sequence of Sebaldella termitidis type strain (NCTC 11300).</title>
        <authorList>
            <person name="Harmon-Smith M."/>
            <person name="Celia L."/>
            <person name="Chertkov O."/>
            <person name="Lapidus A."/>
            <person name="Copeland A."/>
            <person name="Glavina Del Rio T."/>
            <person name="Nolan M."/>
            <person name="Lucas S."/>
            <person name="Tice H."/>
            <person name="Cheng J.F."/>
            <person name="Han C."/>
            <person name="Detter J.C."/>
            <person name="Bruce D."/>
            <person name="Goodwin L."/>
            <person name="Pitluck S."/>
            <person name="Pati A."/>
            <person name="Liolios K."/>
            <person name="Ivanova N."/>
            <person name="Mavromatis K."/>
            <person name="Mikhailova N."/>
            <person name="Chen A."/>
            <person name="Palaniappan K."/>
            <person name="Land M."/>
            <person name="Hauser L."/>
            <person name="Chang Y.J."/>
            <person name="Jeffries C.D."/>
            <person name="Brettin T."/>
            <person name="Goker M."/>
            <person name="Beck B."/>
            <person name="Bristow J."/>
            <person name="Eisen J.A."/>
            <person name="Markowitz V."/>
            <person name="Hugenholtz P."/>
            <person name="Kyrpides N.C."/>
            <person name="Klenk H.P."/>
            <person name="Chen F."/>
        </authorList>
    </citation>
    <scope>NUCLEOTIDE SEQUENCE [LARGE SCALE GENOMIC DNA]</scope>
    <source>
        <strain evidence="10">ATCC 33386 / NCTC 11300</strain>
    </source>
</reference>
<accession>D1ANX6</accession>
<dbReference type="CDD" id="cd09019">
    <property type="entry name" value="galactose_mutarotase_like"/>
    <property type="match status" value="1"/>
</dbReference>
<dbReference type="Pfam" id="PF01263">
    <property type="entry name" value="Aldose_epim"/>
    <property type="match status" value="1"/>
</dbReference>
<dbReference type="eggNOG" id="COG2017">
    <property type="taxonomic scope" value="Bacteria"/>
</dbReference>
<evidence type="ECO:0000256" key="4">
    <source>
        <dbReference type="ARBA" id="ARBA00023277"/>
    </source>
</evidence>
<feature type="binding site" evidence="7">
    <location>
        <position position="235"/>
    </location>
    <ligand>
        <name>beta-D-galactose</name>
        <dbReference type="ChEBI" id="CHEBI:27667"/>
    </ligand>
</feature>
<feature type="active site" description="Proton acceptor" evidence="6">
    <location>
        <position position="295"/>
    </location>
</feature>
<dbReference type="EC" id="5.1.3.3" evidence="5"/>
<evidence type="ECO:0000256" key="8">
    <source>
        <dbReference type="PIRSR" id="PIRSR005096-3"/>
    </source>
</evidence>
<dbReference type="GO" id="GO:0033499">
    <property type="term" value="P:galactose catabolic process via UDP-galactose, Leloir pathway"/>
    <property type="evidence" value="ECO:0007669"/>
    <property type="project" value="TreeGrafter"/>
</dbReference>
<organism evidence="9 10">
    <name type="scientific">Sebaldella termitidis (strain ATCC 33386 / NCTC 11300)</name>
    <dbReference type="NCBI Taxonomy" id="526218"/>
    <lineage>
        <taxon>Bacteria</taxon>
        <taxon>Fusobacteriati</taxon>
        <taxon>Fusobacteriota</taxon>
        <taxon>Fusobacteriia</taxon>
        <taxon>Fusobacteriales</taxon>
        <taxon>Leptotrichiaceae</taxon>
        <taxon>Sebaldella</taxon>
    </lineage>
</organism>
<comment type="similarity">
    <text evidence="2 5">Belongs to the aldose epimerase family.</text>
</comment>
<dbReference type="KEGG" id="str:Sterm_0577"/>
<comment type="catalytic activity">
    <reaction evidence="5">
        <text>alpha-D-glucose = beta-D-glucose</text>
        <dbReference type="Rhea" id="RHEA:10264"/>
        <dbReference type="ChEBI" id="CHEBI:15903"/>
        <dbReference type="ChEBI" id="CHEBI:17925"/>
        <dbReference type="EC" id="5.1.3.3"/>
    </reaction>
</comment>
<comment type="pathway">
    <text evidence="1 5">Carbohydrate metabolism; hexose metabolism.</text>
</comment>
<dbReference type="AlphaFoldDB" id="D1ANX6"/>
<keyword evidence="4 5" id="KW-0119">Carbohydrate metabolism</keyword>
<dbReference type="Gene3D" id="2.70.98.10">
    <property type="match status" value="1"/>
</dbReference>
<keyword evidence="3 5" id="KW-0413">Isomerase</keyword>
<dbReference type="HOGENOM" id="CLU_031753_2_0_0"/>
<evidence type="ECO:0000256" key="5">
    <source>
        <dbReference type="PIRNR" id="PIRNR005096"/>
    </source>
</evidence>
<evidence type="ECO:0000256" key="3">
    <source>
        <dbReference type="ARBA" id="ARBA00023235"/>
    </source>
</evidence>
<dbReference type="InterPro" id="IPR015443">
    <property type="entry name" value="Aldose_1-epimerase"/>
</dbReference>
<dbReference type="InterPro" id="IPR011013">
    <property type="entry name" value="Gal_mutarotase_sf_dom"/>
</dbReference>
<name>D1ANX6_SEBTE</name>
<evidence type="ECO:0000313" key="10">
    <source>
        <dbReference type="Proteomes" id="UP000000845"/>
    </source>
</evidence>
<dbReference type="PIRSF" id="PIRSF005096">
    <property type="entry name" value="GALM"/>
    <property type="match status" value="1"/>
</dbReference>
<dbReference type="STRING" id="526218.Sterm_0577"/>
<evidence type="ECO:0000256" key="7">
    <source>
        <dbReference type="PIRSR" id="PIRSR005096-2"/>
    </source>
</evidence>
<protein>
    <recommendedName>
        <fullName evidence="5">Aldose 1-epimerase</fullName>
        <ecNumber evidence="5">5.1.3.3</ecNumber>
    </recommendedName>
</protein>
<dbReference type="EMBL" id="CP001739">
    <property type="protein sequence ID" value="ACZ07450.1"/>
    <property type="molecule type" value="Genomic_DNA"/>
</dbReference>
<dbReference type="InterPro" id="IPR047215">
    <property type="entry name" value="Galactose_mutarotase-like"/>
</dbReference>
<feature type="binding site" evidence="8">
    <location>
        <begin position="162"/>
        <end position="164"/>
    </location>
    <ligand>
        <name>beta-D-galactose</name>
        <dbReference type="ChEBI" id="CHEBI:27667"/>
    </ligand>
</feature>
<dbReference type="PANTHER" id="PTHR10091:SF0">
    <property type="entry name" value="GALACTOSE MUTAROTASE"/>
    <property type="match status" value="1"/>
</dbReference>
<dbReference type="GO" id="GO:0030246">
    <property type="term" value="F:carbohydrate binding"/>
    <property type="evidence" value="ECO:0007669"/>
    <property type="project" value="InterPro"/>
</dbReference>
<evidence type="ECO:0000256" key="2">
    <source>
        <dbReference type="ARBA" id="ARBA00006206"/>
    </source>
</evidence>
<feature type="active site" description="Proton donor" evidence="6">
    <location>
        <position position="162"/>
    </location>
</feature>
<dbReference type="RefSeq" id="WP_012860046.1">
    <property type="nucleotide sequence ID" value="NC_013517.1"/>
</dbReference>
<evidence type="ECO:0000256" key="1">
    <source>
        <dbReference type="ARBA" id="ARBA00005028"/>
    </source>
</evidence>
<dbReference type="InterPro" id="IPR014718">
    <property type="entry name" value="GH-type_carb-bd"/>
</dbReference>
<reference evidence="10" key="1">
    <citation type="submission" date="2009-09" db="EMBL/GenBank/DDBJ databases">
        <title>The complete chromosome of Sebaldella termitidis ATCC 33386.</title>
        <authorList>
            <consortium name="US DOE Joint Genome Institute (JGI-PGF)"/>
            <person name="Lucas S."/>
            <person name="Copeland A."/>
            <person name="Lapidus A."/>
            <person name="Glavina del Rio T."/>
            <person name="Dalin E."/>
            <person name="Tice H."/>
            <person name="Bruce D."/>
            <person name="Goodwin L."/>
            <person name="Pitluck S."/>
            <person name="Kyrpides N."/>
            <person name="Mavromatis K."/>
            <person name="Ivanova N."/>
            <person name="Mikhailova N."/>
            <person name="Sims D."/>
            <person name="Meincke L."/>
            <person name="Brettin T."/>
            <person name="Detter J.C."/>
            <person name="Han C."/>
            <person name="Larimer F."/>
            <person name="Land M."/>
            <person name="Hauser L."/>
            <person name="Markowitz V."/>
            <person name="Cheng J.F."/>
            <person name="Hugenholtz P."/>
            <person name="Woyke T."/>
            <person name="Wu D."/>
            <person name="Eisen J.A."/>
        </authorList>
    </citation>
    <scope>NUCLEOTIDE SEQUENCE [LARGE SCALE GENOMIC DNA]</scope>
    <source>
        <strain evidence="10">ATCC 33386 / NCTC 11300</strain>
    </source>
</reference>
<dbReference type="PANTHER" id="PTHR10091">
    <property type="entry name" value="ALDOSE-1-EPIMERASE"/>
    <property type="match status" value="1"/>
</dbReference>